<protein>
    <submittedName>
        <fullName evidence="1">Uncharacterized protein</fullName>
    </submittedName>
</protein>
<proteinExistence type="predicted"/>
<reference evidence="1 2" key="1">
    <citation type="journal article" date="2019" name="Int. J. Syst. Evol. Microbiol.">
        <title>The Global Catalogue of Microorganisms (GCM) 10K type strain sequencing project: providing services to taxonomists for standard genome sequencing and annotation.</title>
        <authorList>
            <consortium name="The Broad Institute Genomics Platform"/>
            <consortium name="The Broad Institute Genome Sequencing Center for Infectious Disease"/>
            <person name="Wu L."/>
            <person name="Ma J."/>
        </authorList>
    </citation>
    <scope>NUCLEOTIDE SEQUENCE [LARGE SCALE GENOMIC DNA]</scope>
    <source>
        <strain evidence="1 2">JCM 16365</strain>
    </source>
</reference>
<evidence type="ECO:0000313" key="2">
    <source>
        <dbReference type="Proteomes" id="UP001500274"/>
    </source>
</evidence>
<comment type="caution">
    <text evidence="1">The sequence shown here is derived from an EMBL/GenBank/DDBJ whole genome shotgun (WGS) entry which is preliminary data.</text>
</comment>
<evidence type="ECO:0000313" key="1">
    <source>
        <dbReference type="EMBL" id="GAA2582531.1"/>
    </source>
</evidence>
<dbReference type="Proteomes" id="UP001500274">
    <property type="component" value="Unassembled WGS sequence"/>
</dbReference>
<accession>A0ABN3PJQ8</accession>
<dbReference type="EMBL" id="BAAARI010000014">
    <property type="protein sequence ID" value="GAA2582531.1"/>
    <property type="molecule type" value="Genomic_DNA"/>
</dbReference>
<sequence>MIAMVMSQMAGVTFTENSKGWAYGHDAKVSSAPMLVGTGGPGSDVGSVLTSRPRAGVLPLLE</sequence>
<organism evidence="1 2">
    <name type="scientific">Microbacterium binotii</name>
    <dbReference type="NCBI Taxonomy" id="462710"/>
    <lineage>
        <taxon>Bacteria</taxon>
        <taxon>Bacillati</taxon>
        <taxon>Actinomycetota</taxon>
        <taxon>Actinomycetes</taxon>
        <taxon>Micrococcales</taxon>
        <taxon>Microbacteriaceae</taxon>
        <taxon>Microbacterium</taxon>
    </lineage>
</organism>
<name>A0ABN3PJQ8_9MICO</name>
<gene>
    <name evidence="1" type="ORF">GCM10009862_22040</name>
</gene>
<keyword evidence="2" id="KW-1185">Reference proteome</keyword>